<protein>
    <submittedName>
        <fullName evidence="2">Uncharacterized protein</fullName>
    </submittedName>
</protein>
<keyword evidence="1" id="KW-1133">Transmembrane helix</keyword>
<sequence length="290" mass="30194">MSPQDFASLRGPEVRGKLRGFTLVEMIMVMVITGIIAAMVAVFITKPVQGYVDSTRRAEMTDAADTALRRLTRDIRLALPNSLRVTSAGGTSYIEFIMTSAGGRYRDAADGSTAGKFLDFSNAANTSFDVLGPPLNGAIAANDYIVVLNLGPGFSPADAYSGGNIAQVASVAGNTVTLASNPFAAESPPLPSPNDRFQVVPGGVQAVTYACPTGTAGNFTRYWNYGLNATQPTGFASASSALLVGNATCAVSYTANAEQRNGLVSIDLTLSDSSGESVSLFDQIHVDNSP</sequence>
<dbReference type="SUPFAM" id="SSF54523">
    <property type="entry name" value="Pili subunits"/>
    <property type="match status" value="1"/>
</dbReference>
<evidence type="ECO:0000313" key="2">
    <source>
        <dbReference type="EMBL" id="OIR07179.1"/>
    </source>
</evidence>
<dbReference type="Pfam" id="PF07963">
    <property type="entry name" value="N_methyl"/>
    <property type="match status" value="1"/>
</dbReference>
<evidence type="ECO:0000256" key="1">
    <source>
        <dbReference type="SAM" id="Phobius"/>
    </source>
</evidence>
<gene>
    <name evidence="2" type="ORF">GALL_107680</name>
</gene>
<dbReference type="NCBIfam" id="TIGR02532">
    <property type="entry name" value="IV_pilin_GFxxxE"/>
    <property type="match status" value="1"/>
</dbReference>
<dbReference type="InterPro" id="IPR012902">
    <property type="entry name" value="N_methyl_site"/>
</dbReference>
<keyword evidence="1" id="KW-0472">Membrane</keyword>
<reference evidence="2" key="1">
    <citation type="submission" date="2016-10" db="EMBL/GenBank/DDBJ databases">
        <title>Sequence of Gallionella enrichment culture.</title>
        <authorList>
            <person name="Poehlein A."/>
            <person name="Muehling M."/>
            <person name="Daniel R."/>
        </authorList>
    </citation>
    <scope>NUCLEOTIDE SEQUENCE</scope>
</reference>
<name>A0A1J5SGY7_9ZZZZ</name>
<accession>A0A1J5SGY7</accession>
<dbReference type="InterPro" id="IPR045584">
    <property type="entry name" value="Pilin-like"/>
</dbReference>
<proteinExistence type="predicted"/>
<dbReference type="AlphaFoldDB" id="A0A1J5SGY7"/>
<feature type="transmembrane region" description="Helical" evidence="1">
    <location>
        <begin position="21"/>
        <end position="44"/>
    </location>
</feature>
<dbReference type="Gene3D" id="3.30.700.10">
    <property type="entry name" value="Glycoprotein, Type 4 Pilin"/>
    <property type="match status" value="1"/>
</dbReference>
<dbReference type="EMBL" id="MLJW01000039">
    <property type="protein sequence ID" value="OIR07179.1"/>
    <property type="molecule type" value="Genomic_DNA"/>
</dbReference>
<comment type="caution">
    <text evidence="2">The sequence shown here is derived from an EMBL/GenBank/DDBJ whole genome shotgun (WGS) entry which is preliminary data.</text>
</comment>
<dbReference type="PROSITE" id="PS00409">
    <property type="entry name" value="PROKAR_NTER_METHYL"/>
    <property type="match status" value="1"/>
</dbReference>
<organism evidence="2">
    <name type="scientific">mine drainage metagenome</name>
    <dbReference type="NCBI Taxonomy" id="410659"/>
    <lineage>
        <taxon>unclassified sequences</taxon>
        <taxon>metagenomes</taxon>
        <taxon>ecological metagenomes</taxon>
    </lineage>
</organism>
<keyword evidence="1" id="KW-0812">Transmembrane</keyword>